<feature type="domain" description="Small nuclear ribonucleoprotein Prp3 C-terminal" evidence="6">
    <location>
        <begin position="253"/>
        <end position="360"/>
    </location>
</feature>
<dbReference type="PANTHER" id="PTHR14212:SF0">
    <property type="entry name" value="U4_U6 SMALL NUCLEAR RIBONUCLEOPROTEIN PRP3"/>
    <property type="match status" value="1"/>
</dbReference>
<dbReference type="InterPro" id="IPR013881">
    <property type="entry name" value="Pre-mRNA_splic_Prp3_dom"/>
</dbReference>
<evidence type="ECO:0000256" key="2">
    <source>
        <dbReference type="ARBA" id="ARBA00022664"/>
    </source>
</evidence>
<keyword evidence="2" id="KW-0507">mRNA processing</keyword>
<reference evidence="8 9" key="1">
    <citation type="submission" date="2017-04" db="EMBL/GenBank/DDBJ databases">
        <title>Genome sequencing of [Candida] sorbophila.</title>
        <authorList>
            <person name="Ahn J.O."/>
        </authorList>
    </citation>
    <scope>NUCLEOTIDE SEQUENCE [LARGE SCALE GENOMIC DNA]</scope>
    <source>
        <strain evidence="8 9">DS02</strain>
    </source>
</reference>
<keyword evidence="3" id="KW-0508">mRNA splicing</keyword>
<dbReference type="InterPro" id="IPR010541">
    <property type="entry name" value="Prp3_C"/>
</dbReference>
<dbReference type="InterPro" id="IPR027104">
    <property type="entry name" value="Prp3"/>
</dbReference>
<name>A0A2T0FN45_9ASCO</name>
<evidence type="ECO:0000259" key="7">
    <source>
        <dbReference type="Pfam" id="PF08572"/>
    </source>
</evidence>
<feature type="domain" description="Pre-mRNA-splicing factor 3" evidence="7">
    <location>
        <begin position="56"/>
        <end position="228"/>
    </location>
</feature>
<dbReference type="EMBL" id="NDIQ01000022">
    <property type="protein sequence ID" value="PRT56397.1"/>
    <property type="molecule type" value="Genomic_DNA"/>
</dbReference>
<keyword evidence="8" id="KW-0687">Ribonucleoprotein</keyword>
<gene>
    <name evidence="8" type="ORF">B9G98_04017</name>
</gene>
<comment type="caution">
    <text evidence="8">The sequence shown here is derived from an EMBL/GenBank/DDBJ whole genome shotgun (WGS) entry which is preliminary data.</text>
</comment>
<dbReference type="Proteomes" id="UP000238350">
    <property type="component" value="Unassembled WGS sequence"/>
</dbReference>
<comment type="subcellular location">
    <subcellularLocation>
        <location evidence="1">Nucleus</location>
    </subcellularLocation>
</comment>
<evidence type="ECO:0000313" key="9">
    <source>
        <dbReference type="Proteomes" id="UP000238350"/>
    </source>
</evidence>
<dbReference type="AlphaFoldDB" id="A0A2T0FN45"/>
<evidence type="ECO:0000259" key="6">
    <source>
        <dbReference type="Pfam" id="PF06544"/>
    </source>
</evidence>
<dbReference type="STRING" id="45607.A0A2T0FN45"/>
<dbReference type="PANTHER" id="PTHR14212">
    <property type="entry name" value="U4/U6-ASSOCIATED RNA SPLICING FACTOR-RELATED"/>
    <property type="match status" value="1"/>
</dbReference>
<dbReference type="Pfam" id="PF08572">
    <property type="entry name" value="PRP3"/>
    <property type="match status" value="1"/>
</dbReference>
<keyword evidence="9" id="KW-1185">Reference proteome</keyword>
<feature type="region of interest" description="Disordered" evidence="5">
    <location>
        <begin position="15"/>
        <end position="51"/>
    </location>
</feature>
<evidence type="ECO:0000256" key="3">
    <source>
        <dbReference type="ARBA" id="ARBA00023187"/>
    </source>
</evidence>
<evidence type="ECO:0000256" key="5">
    <source>
        <dbReference type="SAM" id="MobiDB-lite"/>
    </source>
</evidence>
<dbReference type="GeneID" id="36517765"/>
<evidence type="ECO:0000313" key="8">
    <source>
        <dbReference type="EMBL" id="PRT56397.1"/>
    </source>
</evidence>
<organism evidence="8 9">
    <name type="scientific">Wickerhamiella sorbophila</name>
    <dbReference type="NCBI Taxonomy" id="45607"/>
    <lineage>
        <taxon>Eukaryota</taxon>
        <taxon>Fungi</taxon>
        <taxon>Dikarya</taxon>
        <taxon>Ascomycota</taxon>
        <taxon>Saccharomycotina</taxon>
        <taxon>Dipodascomycetes</taxon>
        <taxon>Dipodascales</taxon>
        <taxon>Trichomonascaceae</taxon>
        <taxon>Wickerhamiella</taxon>
    </lineage>
</organism>
<dbReference type="RefSeq" id="XP_024666342.1">
    <property type="nucleotide sequence ID" value="XM_024810574.1"/>
</dbReference>
<dbReference type="GO" id="GO:0046540">
    <property type="term" value="C:U4/U6 x U5 tri-snRNP complex"/>
    <property type="evidence" value="ECO:0007669"/>
    <property type="project" value="InterPro"/>
</dbReference>
<accession>A0A2T0FN45</accession>
<evidence type="ECO:0000256" key="4">
    <source>
        <dbReference type="ARBA" id="ARBA00023242"/>
    </source>
</evidence>
<keyword evidence="4" id="KW-0539">Nucleus</keyword>
<evidence type="ECO:0000256" key="1">
    <source>
        <dbReference type="ARBA" id="ARBA00004123"/>
    </source>
</evidence>
<sequence>MGLDTAQLLANIRKRKAELSQDRPEHKRKPLDTQGHAAVSEEPQKPLAQELSKANPYLSEAGPSRQFKPLIFNPQGKHIKIAEQLRKQEEIERIKATCSSTGYIPQLPPSREWWDDGATVEITDEIFCPVPIDAPSERLYAGEGKIYMTQRELKRMRKHTRYEQRREVQDRIRLGLDPPPPPKISQKNIVAVIGAEYYSDPTKFDKMAARQLAEREKAHQETNAARKLDGDARWEKHVAKVERDKAKGLSCAVLKFNGVVSGERRYILDQGAQKLLLTGVLLCTQPFSLVVVEGGALEVKKFKKLAAKTKERDDAGEAQLIWQGELRAAKFKRWSIHALDSKKSRDLLEGKHALSFWNLAENL</sequence>
<dbReference type="OrthoDB" id="10264544at2759"/>
<dbReference type="Pfam" id="PF06544">
    <property type="entry name" value="Prp3_C"/>
    <property type="match status" value="1"/>
</dbReference>
<dbReference type="GO" id="GO:0000398">
    <property type="term" value="P:mRNA splicing, via spliceosome"/>
    <property type="evidence" value="ECO:0007669"/>
    <property type="project" value="InterPro"/>
</dbReference>
<proteinExistence type="predicted"/>
<protein>
    <submittedName>
        <fullName evidence="8">U4/U6 small nuclear ribonucleoprotein Prp3</fullName>
    </submittedName>
</protein>